<evidence type="ECO:0000256" key="3">
    <source>
        <dbReference type="SAM" id="Phobius"/>
    </source>
</evidence>
<accession>A0A5C6CAX1</accession>
<keyword evidence="3" id="KW-0812">Transmembrane</keyword>
<proteinExistence type="predicted"/>
<organism evidence="4 5">
    <name type="scientific">Novipirellula galeiformis</name>
    <dbReference type="NCBI Taxonomy" id="2528004"/>
    <lineage>
        <taxon>Bacteria</taxon>
        <taxon>Pseudomonadati</taxon>
        <taxon>Planctomycetota</taxon>
        <taxon>Planctomycetia</taxon>
        <taxon>Pirellulales</taxon>
        <taxon>Pirellulaceae</taxon>
        <taxon>Novipirellula</taxon>
    </lineage>
</organism>
<dbReference type="PANTHER" id="PTHR12558">
    <property type="entry name" value="CELL DIVISION CYCLE 16,23,27"/>
    <property type="match status" value="1"/>
</dbReference>
<evidence type="ECO:0000256" key="2">
    <source>
        <dbReference type="SAM" id="MobiDB-lite"/>
    </source>
</evidence>
<comment type="caution">
    <text evidence="4">The sequence shown here is derived from an EMBL/GenBank/DDBJ whole genome shotgun (WGS) entry which is preliminary data.</text>
</comment>
<evidence type="ECO:0000256" key="1">
    <source>
        <dbReference type="PROSITE-ProRule" id="PRU00339"/>
    </source>
</evidence>
<gene>
    <name evidence="4" type="ORF">Pla52o_42660</name>
</gene>
<dbReference type="InterPro" id="IPR019734">
    <property type="entry name" value="TPR_rpt"/>
</dbReference>
<dbReference type="Pfam" id="PF13432">
    <property type="entry name" value="TPR_16"/>
    <property type="match status" value="3"/>
</dbReference>
<protein>
    <submittedName>
        <fullName evidence="4">Tetratricopeptide repeat protein</fullName>
    </submittedName>
</protein>
<sequence>MTEVQRTVSEKRAQRSVRWEWNTPLIFKSVAACLALALVASVLYWMQSRQIASSVMDKAQAAEANQDWEEQIRWLKRYRLLHPDDSEGTVLLALAADNAVDTAPANQPERIERARRTLRDALASLQQQERTPDAASQESGLRRRLIKRLLQYGPRYADEAERQIIQLAPPHFDAEMLRSMALARVGQFALENDDHRDPKKHAEKTQFWRWFSQQPLGDVVHIAWDANRDDLDLAATLIDQCLNHPESFSPPKEGAAASALTQWVEKVRAEVIAHLEVKHDNGHAQWIVYRYLQQTSPEQAQERIQSIVASALRRLQNHAETEKTQPASDATSLVATSPVAAAYSPRWDYELVLLSTAAGIQANATEAQQSVARDRLDTLITLTEMEVPAALIEAVHLQRGQQHWRANEPQQAIELWQRGITRLADDSLQLQLTHASALAEQGTVAEATAAISKLSGLLRRSASDLAGPTGAHMTRGQRAAAQSTLDHATWNMRLLRGQIALREHKLQTAISLLHAALDSQFPMPDEQRVRAAVLVATAYERSGAWDLAATAYERAIHLDPGNPQYRVDAARAWAASGDTNRSRQQWQSIGGTSLGVLVARAQALVRVQMALPPAQRDFAAVTRDLEKLRRSVAQLPDSQAAERGQLEAQLELLALAIPDSENGQQREQAIDRLATLAERFPKNTELQSVAALSLATAGQAQRSQAAMERLRQIVGDDALTYHKTLARCLVAAGSRDEAIQQLVQHAEAIPADAAECLTLAADIAQAKQASRKPAGNQQDAGGPSELGGLGPAELLGRIPEDQRTPEHLFRLFTLALANPTLANPADPAATANPVGDSDSPFREALRWEQELRQYEGEQGSWWRLAQATRLQAEWDRLDANDPKRSRLLGTASELQTAIRNTRPRWGLGLSLEGTIAARLGESQRAIDALRRGIDSGDQRVTTLLLLVDQLNRANRVAEAEAELSRFERMLDTHSTITALAVAIAAKKGDYSQGLDLARAGTKHNPGDTNAWLILGQTAARAAQATEQTETRARLVGEAKQAYDQALAASGDSSLQAYQLRVRLQAAFFGNEEVHLELQQALRSKIAEPTRSLFVGLAYVELNDFAAALPALNHALQVAPQDPNVYVALSQYHQARREDPKTIEMLEQAYQLAPDRADIRNRLALTIALRDGGNVPWERLAELLKNETAASSQNQLLYALILINRGDQEQQREAAAILDRLIRTGGHDSDDAMRMLAALERRRWANAKGGPQSPDAQRAFAEARRHYTALTRRDEPEVMDLYRFADLLLRADQIADVAPLADRLDAISNGAPIGLDIRLRLARKQGDDVRAAELTKAWTEQTVQSGTMLQAGAWETAGRTLSNLGYHEEALEWLEQAYQENRDTFRVFVIALARGKQFPRALEICQAHYQATRQPDAVALMADVVTIQGDIQNVPAEIDAIFDDAIKRFANVPRLIESIATLRLSQQRYPEAVALYEKAEQLAPDNVRVLNNLAMALSEIAGREASAVSRIQKAIDLYGRSPELLDTQGLVLLRNGRIDEAISILREATSGSDDPRYRFHLLMALMRAGDKVESRAQWAKLNVRALKETVLTPAERRDFEIMQQEFANRQSS</sequence>
<dbReference type="SUPFAM" id="SSF48452">
    <property type="entry name" value="TPR-like"/>
    <property type="match status" value="4"/>
</dbReference>
<dbReference type="OrthoDB" id="221446at2"/>
<evidence type="ECO:0000313" key="5">
    <source>
        <dbReference type="Proteomes" id="UP000316304"/>
    </source>
</evidence>
<dbReference type="RefSeq" id="WP_146596322.1">
    <property type="nucleotide sequence ID" value="NZ_SJPT01000007.1"/>
</dbReference>
<dbReference type="InterPro" id="IPR011990">
    <property type="entry name" value="TPR-like_helical_dom_sf"/>
</dbReference>
<dbReference type="Gene3D" id="1.25.40.10">
    <property type="entry name" value="Tetratricopeptide repeat domain"/>
    <property type="match status" value="5"/>
</dbReference>
<keyword evidence="3" id="KW-1133">Transmembrane helix</keyword>
<feature type="region of interest" description="Disordered" evidence="2">
    <location>
        <begin position="769"/>
        <end position="795"/>
    </location>
</feature>
<feature type="transmembrane region" description="Helical" evidence="3">
    <location>
        <begin position="25"/>
        <end position="46"/>
    </location>
</feature>
<dbReference type="SMART" id="SM00028">
    <property type="entry name" value="TPR"/>
    <property type="match status" value="10"/>
</dbReference>
<feature type="repeat" description="TPR" evidence="1">
    <location>
        <begin position="529"/>
        <end position="562"/>
    </location>
</feature>
<keyword evidence="5" id="KW-1185">Reference proteome</keyword>
<keyword evidence="3" id="KW-0472">Membrane</keyword>
<dbReference type="EMBL" id="SJPT01000007">
    <property type="protein sequence ID" value="TWU21232.1"/>
    <property type="molecule type" value="Genomic_DNA"/>
</dbReference>
<dbReference type="Proteomes" id="UP000316304">
    <property type="component" value="Unassembled WGS sequence"/>
</dbReference>
<evidence type="ECO:0000313" key="4">
    <source>
        <dbReference type="EMBL" id="TWU21232.1"/>
    </source>
</evidence>
<keyword evidence="1" id="KW-0802">TPR repeat</keyword>
<reference evidence="4 5" key="1">
    <citation type="submission" date="2019-02" db="EMBL/GenBank/DDBJ databases">
        <title>Deep-cultivation of Planctomycetes and their phenomic and genomic characterization uncovers novel biology.</title>
        <authorList>
            <person name="Wiegand S."/>
            <person name="Jogler M."/>
            <person name="Boedeker C."/>
            <person name="Pinto D."/>
            <person name="Vollmers J."/>
            <person name="Rivas-Marin E."/>
            <person name="Kohn T."/>
            <person name="Peeters S.H."/>
            <person name="Heuer A."/>
            <person name="Rast P."/>
            <person name="Oberbeckmann S."/>
            <person name="Bunk B."/>
            <person name="Jeske O."/>
            <person name="Meyerdierks A."/>
            <person name="Storesund J.E."/>
            <person name="Kallscheuer N."/>
            <person name="Luecker S."/>
            <person name="Lage O.M."/>
            <person name="Pohl T."/>
            <person name="Merkel B.J."/>
            <person name="Hornburger P."/>
            <person name="Mueller R.-W."/>
            <person name="Bruemmer F."/>
            <person name="Labrenz M."/>
            <person name="Spormann A.M."/>
            <person name="Op Den Camp H."/>
            <person name="Overmann J."/>
            <person name="Amann R."/>
            <person name="Jetten M.S.M."/>
            <person name="Mascher T."/>
            <person name="Medema M.H."/>
            <person name="Devos D.P."/>
            <person name="Kaster A.-K."/>
            <person name="Ovreas L."/>
            <person name="Rohde M."/>
            <person name="Galperin M.Y."/>
            <person name="Jogler C."/>
        </authorList>
    </citation>
    <scope>NUCLEOTIDE SEQUENCE [LARGE SCALE GENOMIC DNA]</scope>
    <source>
        <strain evidence="4 5">Pla52o</strain>
    </source>
</reference>
<name>A0A5C6CAX1_9BACT</name>
<feature type="repeat" description="TPR" evidence="1">
    <location>
        <begin position="1088"/>
        <end position="1121"/>
    </location>
</feature>
<dbReference type="PANTHER" id="PTHR12558:SF13">
    <property type="entry name" value="CELL DIVISION CYCLE PROTEIN 27 HOMOLOG"/>
    <property type="match status" value="1"/>
</dbReference>
<dbReference type="PROSITE" id="PS50005">
    <property type="entry name" value="TPR"/>
    <property type="match status" value="3"/>
</dbReference>
<dbReference type="Pfam" id="PF13181">
    <property type="entry name" value="TPR_8"/>
    <property type="match status" value="1"/>
</dbReference>
<feature type="repeat" description="TPR" evidence="1">
    <location>
        <begin position="1452"/>
        <end position="1485"/>
    </location>
</feature>